<feature type="region of interest" description="Disordered" evidence="3">
    <location>
        <begin position="233"/>
        <end position="272"/>
    </location>
</feature>
<dbReference type="GO" id="GO:0008483">
    <property type="term" value="F:transaminase activity"/>
    <property type="evidence" value="ECO:0007669"/>
    <property type="project" value="InterPro"/>
</dbReference>
<dbReference type="InterPro" id="IPR015424">
    <property type="entry name" value="PyrdxlP-dep_Trfase"/>
</dbReference>
<dbReference type="GO" id="GO:0030170">
    <property type="term" value="F:pyridoxal phosphate binding"/>
    <property type="evidence" value="ECO:0007669"/>
    <property type="project" value="InterPro"/>
</dbReference>
<evidence type="ECO:0000256" key="3">
    <source>
        <dbReference type="SAM" id="MobiDB-lite"/>
    </source>
</evidence>
<dbReference type="PANTHER" id="PTHR43094:SF1">
    <property type="entry name" value="AMINOTRANSFERASE CLASS-III"/>
    <property type="match status" value="1"/>
</dbReference>
<sequence length="298" mass="33032">MNKQQRLRSLSMQRQRLLQTRNNPDVNAARQAGLAVTSSPPNPTRTLEQRSPKLPALATDANNLDFACQSFLPGKQELDPLPRDLNDLDRVERSINQLSGVLENQSRRINHATEAVKEIMQQLKQGFNRQNSDLEAWVIKLKEVFEKSASPQALGCVPSIRGYFKAMKQLCENHGALLILDEVMCGMGRTGTLHDWQQEYESSDHSTDGSESTGSLDDFVVSDPDDVGDVQVFGVDGHDGVNDSPFDTAEGSPRRSLSTEQDNGQDTSTSLSKALGKLQDTLVLLKTTINKLEAERKR</sequence>
<reference evidence="4" key="1">
    <citation type="submission" date="2021-03" db="EMBL/GenBank/DDBJ databases">
        <title>Revisited historic fungal species revealed as producer of novel bioactive compounds through whole genome sequencing and comparative genomics.</title>
        <authorList>
            <person name="Vignolle G.A."/>
            <person name="Hochenegger N."/>
            <person name="Mach R.L."/>
            <person name="Mach-Aigner A.R."/>
            <person name="Javad Rahimi M."/>
            <person name="Salim K.A."/>
            <person name="Chan C.M."/>
            <person name="Lim L.B.L."/>
            <person name="Cai F."/>
            <person name="Druzhinina I.S."/>
            <person name="U'Ren J.M."/>
            <person name="Derntl C."/>
        </authorList>
    </citation>
    <scope>NUCLEOTIDE SEQUENCE</scope>
    <source>
        <strain evidence="4">TUCIM 5799</strain>
    </source>
</reference>
<dbReference type="Pfam" id="PF00202">
    <property type="entry name" value="Aminotran_3"/>
    <property type="match status" value="1"/>
</dbReference>
<evidence type="ECO:0000313" key="5">
    <source>
        <dbReference type="Proteomes" id="UP000829685"/>
    </source>
</evidence>
<keyword evidence="5" id="KW-1185">Reference proteome</keyword>
<proteinExistence type="inferred from homology"/>
<dbReference type="InterPro" id="IPR005814">
    <property type="entry name" value="Aminotrans_3"/>
</dbReference>
<evidence type="ECO:0000256" key="2">
    <source>
        <dbReference type="SAM" id="Coils"/>
    </source>
</evidence>
<dbReference type="EMBL" id="JAFIMR010000092">
    <property type="protein sequence ID" value="KAI1848085.1"/>
    <property type="molecule type" value="Genomic_DNA"/>
</dbReference>
<feature type="compositionally biased region" description="Polar residues" evidence="3">
    <location>
        <begin position="255"/>
        <end position="272"/>
    </location>
</feature>
<organism evidence="4 5">
    <name type="scientific">Neoarthrinium moseri</name>
    <dbReference type="NCBI Taxonomy" id="1658444"/>
    <lineage>
        <taxon>Eukaryota</taxon>
        <taxon>Fungi</taxon>
        <taxon>Dikarya</taxon>
        <taxon>Ascomycota</taxon>
        <taxon>Pezizomycotina</taxon>
        <taxon>Sordariomycetes</taxon>
        <taxon>Xylariomycetidae</taxon>
        <taxon>Amphisphaeriales</taxon>
        <taxon>Apiosporaceae</taxon>
        <taxon>Neoarthrinium</taxon>
    </lineage>
</organism>
<keyword evidence="2" id="KW-0175">Coiled coil</keyword>
<dbReference type="InterPro" id="IPR015421">
    <property type="entry name" value="PyrdxlP-dep_Trfase_major"/>
</dbReference>
<dbReference type="Gene3D" id="3.40.640.10">
    <property type="entry name" value="Type I PLP-dependent aspartate aminotransferase-like (Major domain)"/>
    <property type="match status" value="1"/>
</dbReference>
<dbReference type="AlphaFoldDB" id="A0A9P9W7U9"/>
<dbReference type="PANTHER" id="PTHR43094">
    <property type="entry name" value="AMINOTRANSFERASE"/>
    <property type="match status" value="1"/>
</dbReference>
<protein>
    <submittedName>
        <fullName evidence="4">Uncharacterized protein</fullName>
    </submittedName>
</protein>
<evidence type="ECO:0000256" key="1">
    <source>
        <dbReference type="ARBA" id="ARBA00008954"/>
    </source>
</evidence>
<dbReference type="GO" id="GO:0005829">
    <property type="term" value="C:cytosol"/>
    <property type="evidence" value="ECO:0007669"/>
    <property type="project" value="TreeGrafter"/>
</dbReference>
<dbReference type="Proteomes" id="UP000829685">
    <property type="component" value="Unassembled WGS sequence"/>
</dbReference>
<comment type="similarity">
    <text evidence="1">Belongs to the class-III pyridoxal-phosphate-dependent aminotransferase family.</text>
</comment>
<comment type="caution">
    <text evidence="4">The sequence shown here is derived from an EMBL/GenBank/DDBJ whole genome shotgun (WGS) entry which is preliminary data.</text>
</comment>
<feature type="region of interest" description="Disordered" evidence="3">
    <location>
        <begin position="199"/>
        <end position="221"/>
    </location>
</feature>
<name>A0A9P9W7U9_9PEZI</name>
<dbReference type="SUPFAM" id="SSF53383">
    <property type="entry name" value="PLP-dependent transferases"/>
    <property type="match status" value="1"/>
</dbReference>
<gene>
    <name evidence="4" type="ORF">JX265_013874</name>
</gene>
<evidence type="ECO:0000313" key="4">
    <source>
        <dbReference type="EMBL" id="KAI1848085.1"/>
    </source>
</evidence>
<feature type="coiled-coil region" evidence="2">
    <location>
        <begin position="88"/>
        <end position="122"/>
    </location>
</feature>
<accession>A0A9P9W7U9</accession>